<comment type="similarity">
    <text evidence="6">Belongs to the heme-containing dehydratase family.</text>
</comment>
<reference evidence="8" key="1">
    <citation type="submission" date="2023-07" db="EMBL/GenBank/DDBJ databases">
        <title>Genome sequencing of Purple Non-Sulfur Bacteria from various extreme environments.</title>
        <authorList>
            <person name="Mayer M."/>
        </authorList>
    </citation>
    <scope>NUCLEOTIDE SEQUENCE [LARGE SCALE GENOMIC DNA]</scope>
    <source>
        <strain evidence="8">DSM 17935</strain>
    </source>
</reference>
<dbReference type="InterPro" id="IPR025702">
    <property type="entry name" value="OXD"/>
</dbReference>
<dbReference type="RefSeq" id="WP_264600554.1">
    <property type="nucleotide sequence ID" value="NZ_JAOQNS010000003.1"/>
</dbReference>
<protein>
    <recommendedName>
        <fullName evidence="9">Phenylacetaldoxime dehydratase</fullName>
    </recommendedName>
</protein>
<evidence type="ECO:0000256" key="2">
    <source>
        <dbReference type="ARBA" id="ARBA00022617"/>
    </source>
</evidence>
<comment type="cofactor">
    <cofactor evidence="1">
        <name>heme b</name>
        <dbReference type="ChEBI" id="CHEBI:60344"/>
    </cofactor>
</comment>
<evidence type="ECO:0000256" key="1">
    <source>
        <dbReference type="ARBA" id="ARBA00001970"/>
    </source>
</evidence>
<comment type="caution">
    <text evidence="7">The sequence shown here is derived from an EMBL/GenBank/DDBJ whole genome shotgun (WGS) entry which is preliminary data.</text>
</comment>
<keyword evidence="5" id="KW-0456">Lyase</keyword>
<keyword evidence="3" id="KW-0479">Metal-binding</keyword>
<dbReference type="Proteomes" id="UP001209755">
    <property type="component" value="Unassembled WGS sequence"/>
</dbReference>
<evidence type="ECO:0000256" key="3">
    <source>
        <dbReference type="ARBA" id="ARBA00022723"/>
    </source>
</evidence>
<evidence type="ECO:0000256" key="5">
    <source>
        <dbReference type="ARBA" id="ARBA00023239"/>
    </source>
</evidence>
<evidence type="ECO:0000256" key="4">
    <source>
        <dbReference type="ARBA" id="ARBA00023004"/>
    </source>
</evidence>
<dbReference type="EMBL" id="JAOQNS010000003">
    <property type="protein sequence ID" value="MCW2306891.1"/>
    <property type="molecule type" value="Genomic_DNA"/>
</dbReference>
<accession>A0ABT3H932</accession>
<keyword evidence="4" id="KW-0408">Iron</keyword>
<dbReference type="Pfam" id="PF13816">
    <property type="entry name" value="Dehydratase_hem"/>
    <property type="match status" value="1"/>
</dbReference>
<evidence type="ECO:0000313" key="8">
    <source>
        <dbReference type="Proteomes" id="UP001209755"/>
    </source>
</evidence>
<organism evidence="7 8">
    <name type="scientific">Rhodobium gokarnense</name>
    <dbReference type="NCBI Taxonomy" id="364296"/>
    <lineage>
        <taxon>Bacteria</taxon>
        <taxon>Pseudomonadati</taxon>
        <taxon>Pseudomonadota</taxon>
        <taxon>Alphaproteobacteria</taxon>
        <taxon>Hyphomicrobiales</taxon>
        <taxon>Rhodobiaceae</taxon>
        <taxon>Rhodobium</taxon>
    </lineage>
</organism>
<evidence type="ECO:0008006" key="9">
    <source>
        <dbReference type="Google" id="ProtNLM"/>
    </source>
</evidence>
<proteinExistence type="inferred from homology"/>
<keyword evidence="2" id="KW-0349">Heme</keyword>
<sequence length="352" mass="39290">MQTSTSTTRINPLRKPKGFEPTVQRWSAGIPAKHEAYFVEFLGIQGPDAPTLDASPFFAFAGQSLSGLSGPDVVDHARHVDDAGQLNHIIAAYWVDEDAHKDWAAAFEASDFWNDPARLSEACGYFRESLSIPVGRQETLYWADYPAGLGRSPNVATYPTPYCGYFGAMRDRIPLAAVETFPSMAGDRLAPPVRRETRGARWVVEAPGNLAVIRSATFWGNCDREQREDFEEKLRVPLEKGMSYLRDNAVPAGCCSLRYQQSIGADFNELPEAHALGYFLSLGHLEDWSERHKSHHAIFAAAIARYKKYGAANQLRTWHEVFVLPDTGQTFDYLNCAPETGLLPWFEARKIG</sequence>
<evidence type="ECO:0000313" key="7">
    <source>
        <dbReference type="EMBL" id="MCW2306891.1"/>
    </source>
</evidence>
<gene>
    <name evidence="7" type="ORF">M2319_001213</name>
</gene>
<name>A0ABT3H932_9HYPH</name>
<evidence type="ECO:0000256" key="6">
    <source>
        <dbReference type="ARBA" id="ARBA00034312"/>
    </source>
</evidence>
<keyword evidence="8" id="KW-1185">Reference proteome</keyword>